<dbReference type="EMBL" id="FOHX01000005">
    <property type="protein sequence ID" value="SEU04794.1"/>
    <property type="molecule type" value="Genomic_DNA"/>
</dbReference>
<evidence type="ECO:0000259" key="6">
    <source>
        <dbReference type="Pfam" id="PF00291"/>
    </source>
</evidence>
<dbReference type="InterPro" id="IPR001926">
    <property type="entry name" value="TrpB-like_PALP"/>
</dbReference>
<evidence type="ECO:0000256" key="5">
    <source>
        <dbReference type="PIRSR" id="PIRSR006278-2"/>
    </source>
</evidence>
<dbReference type="RefSeq" id="WP_091082542.1">
    <property type="nucleotide sequence ID" value="NZ_FOHX01000005.1"/>
</dbReference>
<feature type="domain" description="Tryptophan synthase beta chain-like PALP" evidence="6">
    <location>
        <begin position="7"/>
        <end position="295"/>
    </location>
</feature>
<dbReference type="PANTHER" id="PTHR43780">
    <property type="entry name" value="1-AMINOCYCLOPROPANE-1-CARBOXYLATE DEAMINASE-RELATED"/>
    <property type="match status" value="1"/>
</dbReference>
<evidence type="ECO:0000256" key="4">
    <source>
        <dbReference type="PIRSR" id="PIRSR006278-1"/>
    </source>
</evidence>
<dbReference type="GO" id="GO:0019148">
    <property type="term" value="F:D-cysteine desulfhydrase activity"/>
    <property type="evidence" value="ECO:0007669"/>
    <property type="project" value="TreeGrafter"/>
</dbReference>
<gene>
    <name evidence="7" type="ORF">SAMN05421811_105430</name>
</gene>
<evidence type="ECO:0000313" key="7">
    <source>
        <dbReference type="EMBL" id="SEU04794.1"/>
    </source>
</evidence>
<dbReference type="OrthoDB" id="9801249at2"/>
<dbReference type="Proteomes" id="UP000199361">
    <property type="component" value="Unassembled WGS sequence"/>
</dbReference>
<feature type="modified residue" description="N6-(pyridoxal phosphate)lysine" evidence="5">
    <location>
        <position position="43"/>
    </location>
</feature>
<evidence type="ECO:0000256" key="1">
    <source>
        <dbReference type="ARBA" id="ARBA00001933"/>
    </source>
</evidence>
<sequence length="328" mass="32798">MILPVPATPLHPLPRLARRLGLGPEDLWVKRDDLTGLAGGGNKARKLAAIVADAQAKGCDHLVTGGGAQSNHARMTAAAANLAGMGCDLLLTPGDDSGNLLLDRVLGAGIHWLDGGPLPYAETEAAIQEHARALAARGRRPYAIPIGGSSPLGAAAYVDVGRELAERLDPGLVVVAAGSGGTQAGLAAGLGDHGKVLGVDVGARPGLADAVQELAAEAAALAGLPAPRGRCRLDTARAGQAYGEPTGAALDALRAAARTEALLLDPVYTAKAMAGLFAAVREAPRGTRVVFVHTGGLPGLLASRYAGWLTSETPTGAGAGPAAAAEPS</sequence>
<dbReference type="AlphaFoldDB" id="A0A1I0J4M6"/>
<accession>A0A1I0J4M6</accession>
<comment type="similarity">
    <text evidence="2">Belongs to the ACC deaminase/D-cysteine desulfhydrase family.</text>
</comment>
<dbReference type="PANTHER" id="PTHR43780:SF2">
    <property type="entry name" value="1-AMINOCYCLOPROPANE-1-CARBOXYLATE DEAMINASE-RELATED"/>
    <property type="match status" value="1"/>
</dbReference>
<evidence type="ECO:0000256" key="2">
    <source>
        <dbReference type="ARBA" id="ARBA00008639"/>
    </source>
</evidence>
<feature type="active site" description="Nucleophile" evidence="4">
    <location>
        <position position="70"/>
    </location>
</feature>
<protein>
    <submittedName>
        <fullName evidence="7">D-cysteine desulfhydrase</fullName>
    </submittedName>
</protein>
<dbReference type="STRING" id="568860.SAMN05421811_105430"/>
<keyword evidence="8" id="KW-1185">Reference proteome</keyword>
<dbReference type="Gene3D" id="3.40.50.1100">
    <property type="match status" value="2"/>
</dbReference>
<organism evidence="7 8">
    <name type="scientific">Nonomuraea wenchangensis</name>
    <dbReference type="NCBI Taxonomy" id="568860"/>
    <lineage>
        <taxon>Bacteria</taxon>
        <taxon>Bacillati</taxon>
        <taxon>Actinomycetota</taxon>
        <taxon>Actinomycetes</taxon>
        <taxon>Streptosporangiales</taxon>
        <taxon>Streptosporangiaceae</taxon>
        <taxon>Nonomuraea</taxon>
    </lineage>
</organism>
<reference evidence="7 8" key="1">
    <citation type="submission" date="2016-10" db="EMBL/GenBank/DDBJ databases">
        <authorList>
            <person name="de Groot N.N."/>
        </authorList>
    </citation>
    <scope>NUCLEOTIDE SEQUENCE [LARGE SCALE GENOMIC DNA]</scope>
    <source>
        <strain evidence="7 8">CGMCC 4.5598</strain>
    </source>
</reference>
<dbReference type="GO" id="GO:1901605">
    <property type="term" value="P:alpha-amino acid metabolic process"/>
    <property type="evidence" value="ECO:0007669"/>
    <property type="project" value="UniProtKB-ARBA"/>
</dbReference>
<evidence type="ECO:0000256" key="3">
    <source>
        <dbReference type="ARBA" id="ARBA00022898"/>
    </source>
</evidence>
<dbReference type="Pfam" id="PF00291">
    <property type="entry name" value="PALP"/>
    <property type="match status" value="1"/>
</dbReference>
<dbReference type="PIRSF" id="PIRSF006278">
    <property type="entry name" value="ACCD_DCysDesulf"/>
    <property type="match status" value="1"/>
</dbReference>
<dbReference type="InterPro" id="IPR027278">
    <property type="entry name" value="ACCD_DCysDesulf"/>
</dbReference>
<name>A0A1I0J4M6_9ACTN</name>
<dbReference type="InterPro" id="IPR036052">
    <property type="entry name" value="TrpB-like_PALP_sf"/>
</dbReference>
<evidence type="ECO:0000313" key="8">
    <source>
        <dbReference type="Proteomes" id="UP000199361"/>
    </source>
</evidence>
<proteinExistence type="inferred from homology"/>
<comment type="cofactor">
    <cofactor evidence="1">
        <name>pyridoxal 5'-phosphate</name>
        <dbReference type="ChEBI" id="CHEBI:597326"/>
    </cofactor>
</comment>
<keyword evidence="3 5" id="KW-0663">Pyridoxal phosphate</keyword>
<dbReference type="SUPFAM" id="SSF53686">
    <property type="entry name" value="Tryptophan synthase beta subunit-like PLP-dependent enzymes"/>
    <property type="match status" value="1"/>
</dbReference>